<dbReference type="SUPFAM" id="SSF49265">
    <property type="entry name" value="Fibronectin type III"/>
    <property type="match status" value="1"/>
</dbReference>
<evidence type="ECO:0000256" key="2">
    <source>
        <dbReference type="ARBA" id="ARBA00022441"/>
    </source>
</evidence>
<organism evidence="7 8">
    <name type="scientific">Steinernema carpocapsae</name>
    <name type="common">Entomopathogenic nematode</name>
    <dbReference type="NCBI Taxonomy" id="34508"/>
    <lineage>
        <taxon>Eukaryota</taxon>
        <taxon>Metazoa</taxon>
        <taxon>Ecdysozoa</taxon>
        <taxon>Nematoda</taxon>
        <taxon>Chromadorea</taxon>
        <taxon>Rhabditida</taxon>
        <taxon>Tylenchina</taxon>
        <taxon>Panagrolaimomorpha</taxon>
        <taxon>Strongyloidoidea</taxon>
        <taxon>Steinernematidae</taxon>
        <taxon>Steinernema</taxon>
    </lineage>
</organism>
<reference evidence="7 8" key="1">
    <citation type="journal article" date="2015" name="Genome Biol.">
        <title>Comparative genomics of Steinernema reveals deeply conserved gene regulatory networks.</title>
        <authorList>
            <person name="Dillman A.R."/>
            <person name="Macchietto M."/>
            <person name="Porter C.F."/>
            <person name="Rogers A."/>
            <person name="Williams B."/>
            <person name="Antoshechkin I."/>
            <person name="Lee M.M."/>
            <person name="Goodwin Z."/>
            <person name="Lu X."/>
            <person name="Lewis E.E."/>
            <person name="Goodrich-Blair H."/>
            <person name="Stock S.P."/>
            <person name="Adams B.J."/>
            <person name="Sternberg P.W."/>
            <person name="Mortazavi A."/>
        </authorList>
    </citation>
    <scope>NUCLEOTIDE SEQUENCE [LARGE SCALE GENOMIC DNA]</scope>
    <source>
        <strain evidence="7 8">ALL</strain>
    </source>
</reference>
<dbReference type="Proteomes" id="UP000298663">
    <property type="component" value="Unassembled WGS sequence"/>
</dbReference>
<dbReference type="PANTHER" id="PTHR46003:SF1">
    <property type="entry name" value="HOST CELL FACTOR"/>
    <property type="match status" value="1"/>
</dbReference>
<feature type="domain" description="Fibronectin type-III" evidence="6">
    <location>
        <begin position="545"/>
        <end position="741"/>
    </location>
</feature>
<evidence type="ECO:0000256" key="4">
    <source>
        <dbReference type="ARBA" id="ARBA00023242"/>
    </source>
</evidence>
<protein>
    <recommendedName>
        <fullName evidence="6">Fibronectin type-III domain-containing protein</fullName>
    </recommendedName>
</protein>
<dbReference type="AlphaFoldDB" id="A0A4U8V3I6"/>
<dbReference type="EMBL" id="AZBU02000001">
    <property type="protein sequence ID" value="TMS38738.1"/>
    <property type="molecule type" value="Genomic_DNA"/>
</dbReference>
<feature type="compositionally biased region" description="Polar residues" evidence="5">
    <location>
        <begin position="596"/>
        <end position="605"/>
    </location>
</feature>
<keyword evidence="3" id="KW-0677">Repeat</keyword>
<comment type="caution">
    <text evidence="7">The sequence shown here is derived from an EMBL/GenBank/DDBJ whole genome shotgun (WGS) entry which is preliminary data.</text>
</comment>
<evidence type="ECO:0000313" key="7">
    <source>
        <dbReference type="EMBL" id="TMS38738.1"/>
    </source>
</evidence>
<dbReference type="OrthoDB" id="10001928at2759"/>
<dbReference type="Pfam" id="PF13854">
    <property type="entry name" value="Kelch_HCF"/>
    <property type="match status" value="1"/>
</dbReference>
<sequence>MSSSHAAPYAGPLGSGEKLLGGYSLLENPEENQYLVRYATEFDEPIPIGQPILEPQPEQEQYNEAAQMEPQIFAQSRPPEPFSDPSQWELIRSQPSQPQQPVTRVLTRVTRVVPAYQNRQTWIQPPPPLPQPPMISENVSYPTRYVDTVVAKPDRPRQNQPKPVVDTNALNHLHRLLPQLVESDTDPVHFEPVHIESTDPVEDDDGFPQISWKKVDDFSGQFPVFRQGHQAVMMNDYMIVFGATNNGSNNMLHVYNPTTNMWVGIEVAGECPRGAGGFAMATYKSSIFVYGGVLNSGRCHGDFYELNIENFEWTRLLIQPNARNEYPRPRTGHTLSITSDGYCYVFGGVYTQDNGTSAVIKHHMSDIFMVNLHLPQLHYDYPQTFGPRPPARESHAAALLERGSERKLVVFGGMAQTRLNDVWILDINSMTWTNPKPDIPASPRSHHAINVIGNRMYVFGGNVNDTAEGNQGGNKTTSNLLAFNLVTQEWESLKPGLANGTDFKTPSPRSLHTIINIHNRLYLFSGRDANEKVSCDMWYLDVSRPPPPPKVDLVRSGTTALAVRWDPIMTATSYCLQIQKVGVVIQGGTSGEKRSNGINSHSDYQNDLGITHKDNKKAEAKVEASYSNPGSLIADATLPHDILADCSTGPSTSDPPPEVENKTPPASEEEKPPEKWYDVGIIDKNCVRVTHHFLSTRFTEEGKHITIKPGRVDLSLIRKAEIEAGAAYRFRVASVNTCGRGRWSDVSAFRTCFPGFPGSPTEVRINKVIGGAHLTWEPPHHCPGDVSEYAVHLAVKSSSSSDKESVIFIRVYVGQEARCTVNAQNLAMAHVDNENGPKPAILFRITAKNDRGYGPATQIRWVQNPRSRIRIPGSTLCTVDFPRPYYSSSKRSRFDFSK</sequence>
<proteinExistence type="predicted"/>
<dbReference type="SUPFAM" id="SSF117281">
    <property type="entry name" value="Kelch motif"/>
    <property type="match status" value="2"/>
</dbReference>
<dbReference type="STRING" id="34508.A0A4U8V3I6"/>
<comment type="subcellular location">
    <subcellularLocation>
        <location evidence="1">Nucleus</location>
    </subcellularLocation>
</comment>
<keyword evidence="2" id="KW-0880">Kelch repeat</keyword>
<dbReference type="InterPro" id="IPR059124">
    <property type="entry name" value="Kelch_HCF"/>
</dbReference>
<dbReference type="InterPro" id="IPR013783">
    <property type="entry name" value="Ig-like_fold"/>
</dbReference>
<evidence type="ECO:0000256" key="5">
    <source>
        <dbReference type="SAM" id="MobiDB-lite"/>
    </source>
</evidence>
<dbReference type="InterPro" id="IPR036116">
    <property type="entry name" value="FN3_sf"/>
</dbReference>
<feature type="region of interest" description="Disordered" evidence="5">
    <location>
        <begin position="590"/>
        <end position="609"/>
    </location>
</feature>
<keyword evidence="8" id="KW-1185">Reference proteome</keyword>
<evidence type="ECO:0000259" key="6">
    <source>
        <dbReference type="SMART" id="SM00060"/>
    </source>
</evidence>
<dbReference type="GO" id="GO:0003713">
    <property type="term" value="F:transcription coactivator activity"/>
    <property type="evidence" value="ECO:0007669"/>
    <property type="project" value="TreeGrafter"/>
</dbReference>
<evidence type="ECO:0000256" key="3">
    <source>
        <dbReference type="ARBA" id="ARBA00022737"/>
    </source>
</evidence>
<dbReference type="GO" id="GO:0035097">
    <property type="term" value="C:histone methyltransferase complex"/>
    <property type="evidence" value="ECO:0007669"/>
    <property type="project" value="TreeGrafter"/>
</dbReference>
<feature type="region of interest" description="Disordered" evidence="5">
    <location>
        <begin position="644"/>
        <end position="674"/>
    </location>
</feature>
<dbReference type="InterPro" id="IPR043536">
    <property type="entry name" value="HCF1/2"/>
</dbReference>
<dbReference type="Gene3D" id="2.120.10.80">
    <property type="entry name" value="Kelch-type beta propeller"/>
    <property type="match status" value="2"/>
</dbReference>
<dbReference type="GO" id="GO:0006338">
    <property type="term" value="P:chromatin remodeling"/>
    <property type="evidence" value="ECO:0007669"/>
    <property type="project" value="TreeGrafter"/>
</dbReference>
<dbReference type="InterPro" id="IPR015915">
    <property type="entry name" value="Kelch-typ_b-propeller"/>
</dbReference>
<dbReference type="InterPro" id="IPR003961">
    <property type="entry name" value="FN3_dom"/>
</dbReference>
<name>A0A4U8V3I6_STECR</name>
<keyword evidence="4" id="KW-0539">Nucleus</keyword>
<dbReference type="Gene3D" id="2.60.40.10">
    <property type="entry name" value="Immunoglobulins"/>
    <property type="match status" value="2"/>
</dbReference>
<feature type="region of interest" description="Disordered" evidence="5">
    <location>
        <begin position="1"/>
        <end position="21"/>
    </location>
</feature>
<gene>
    <name evidence="7" type="ORF">L596_005393</name>
</gene>
<accession>A0A4U8V3I6</accession>
<feature type="domain" description="Fibronectin type-III" evidence="6">
    <location>
        <begin position="757"/>
        <end position="854"/>
    </location>
</feature>
<evidence type="ECO:0000313" key="8">
    <source>
        <dbReference type="Proteomes" id="UP000298663"/>
    </source>
</evidence>
<dbReference type="SMART" id="SM00060">
    <property type="entry name" value="FN3"/>
    <property type="match status" value="2"/>
</dbReference>
<reference evidence="7 8" key="2">
    <citation type="journal article" date="2019" name="G3 (Bethesda)">
        <title>Hybrid Assembly of the Genome of the Entomopathogenic Nematode Steinernema carpocapsae Identifies the X-Chromosome.</title>
        <authorList>
            <person name="Serra L."/>
            <person name="Macchietto M."/>
            <person name="Macias-Munoz A."/>
            <person name="McGill C.J."/>
            <person name="Rodriguez I.M."/>
            <person name="Rodriguez B."/>
            <person name="Murad R."/>
            <person name="Mortazavi A."/>
        </authorList>
    </citation>
    <scope>NUCLEOTIDE SEQUENCE [LARGE SCALE GENOMIC DNA]</scope>
    <source>
        <strain evidence="7 8">ALL</strain>
    </source>
</reference>
<dbReference type="Gene3D" id="6.10.250.2590">
    <property type="match status" value="1"/>
</dbReference>
<dbReference type="PANTHER" id="PTHR46003">
    <property type="entry name" value="HOST CELL FACTOR"/>
    <property type="match status" value="1"/>
</dbReference>
<evidence type="ECO:0000256" key="1">
    <source>
        <dbReference type="ARBA" id="ARBA00004123"/>
    </source>
</evidence>